<proteinExistence type="predicted"/>
<dbReference type="InterPro" id="IPR004256">
    <property type="entry name" value="DUF234"/>
</dbReference>
<comment type="caution">
    <text evidence="3">The sequence shown here is derived from an EMBL/GenBank/DDBJ whole genome shotgun (WGS) entry which is preliminary data.</text>
</comment>
<dbReference type="InterPro" id="IPR011335">
    <property type="entry name" value="Restrct_endonuc-II-like"/>
</dbReference>
<keyword evidence="3" id="KW-0547">Nucleotide-binding</keyword>
<dbReference type="EMBL" id="JAKNGE010000017">
    <property type="protein sequence ID" value="MCG4746590.1"/>
    <property type="molecule type" value="Genomic_DNA"/>
</dbReference>
<keyword evidence="5" id="KW-1185">Reference proteome</keyword>
<accession>A0AAW5BXK4</accession>
<dbReference type="RefSeq" id="WP_165641833.1">
    <property type="nucleotide sequence ID" value="NZ_JAAITT010000093.1"/>
</dbReference>
<evidence type="ECO:0000259" key="1">
    <source>
        <dbReference type="Pfam" id="PF01637"/>
    </source>
</evidence>
<dbReference type="InterPro" id="IPR011579">
    <property type="entry name" value="ATPase_dom"/>
</dbReference>
<dbReference type="Gene3D" id="3.40.50.300">
    <property type="entry name" value="P-loop containing nucleotide triphosphate hydrolases"/>
    <property type="match status" value="1"/>
</dbReference>
<evidence type="ECO:0000259" key="2">
    <source>
        <dbReference type="Pfam" id="PF03008"/>
    </source>
</evidence>
<name>A0AAW5BXK4_9FIRM</name>
<dbReference type="Pfam" id="PF01637">
    <property type="entry name" value="ATPase_2"/>
    <property type="match status" value="1"/>
</dbReference>
<gene>
    <name evidence="4" type="ORF">G5B36_28995</name>
    <name evidence="3" type="ORF">L0N08_14305</name>
</gene>
<reference evidence="4 5" key="1">
    <citation type="journal article" date="2020" name="Cell Host Microbe">
        <title>Functional and Genomic Variation between Human-Derived Isolates of Lachnospiraceae Reveals Inter- and Intra-Species Diversity.</title>
        <authorList>
            <person name="Sorbara M.T."/>
            <person name="Littmann E.R."/>
            <person name="Fontana E."/>
            <person name="Moody T.U."/>
            <person name="Kohout C.E."/>
            <person name="Gjonbalaj M."/>
            <person name="Eaton V."/>
            <person name="Seok R."/>
            <person name="Leiner I.M."/>
            <person name="Pamer E.G."/>
        </authorList>
    </citation>
    <scope>NUCLEOTIDE SEQUENCE [LARGE SCALE GENOMIC DNA]</scope>
    <source>
        <strain evidence="4 5">MSK.1.17</strain>
    </source>
</reference>
<evidence type="ECO:0000313" key="5">
    <source>
        <dbReference type="Proteomes" id="UP000669239"/>
    </source>
</evidence>
<organism evidence="3 6">
    <name type="scientific">Enterocloster aldenensis</name>
    <dbReference type="NCBI Taxonomy" id="358742"/>
    <lineage>
        <taxon>Bacteria</taxon>
        <taxon>Bacillati</taxon>
        <taxon>Bacillota</taxon>
        <taxon>Clostridia</taxon>
        <taxon>Lachnospirales</taxon>
        <taxon>Lachnospiraceae</taxon>
        <taxon>Enterocloster</taxon>
    </lineage>
</organism>
<dbReference type="SUPFAM" id="SSF52540">
    <property type="entry name" value="P-loop containing nucleoside triphosphate hydrolases"/>
    <property type="match status" value="1"/>
</dbReference>
<reference evidence="3" key="3">
    <citation type="submission" date="2022-01" db="EMBL/GenBank/DDBJ databases">
        <title>Collection of gut derived symbiotic bacterial strains cultured from healthy donors.</title>
        <authorList>
            <person name="Lin H."/>
            <person name="Kohout C."/>
            <person name="Waligurski E."/>
            <person name="Pamer E.G."/>
        </authorList>
    </citation>
    <scope>NUCLEOTIDE SEQUENCE</scope>
    <source>
        <strain evidence="3">DFI.6.55</strain>
    </source>
</reference>
<feature type="domain" description="ATPase" evidence="1">
    <location>
        <begin position="2"/>
        <end position="203"/>
    </location>
</feature>
<dbReference type="PANTHER" id="PTHR34704">
    <property type="entry name" value="ATPASE"/>
    <property type="match status" value="1"/>
</dbReference>
<dbReference type="SUPFAM" id="SSF52980">
    <property type="entry name" value="Restriction endonuclease-like"/>
    <property type="match status" value="1"/>
</dbReference>
<dbReference type="EMBL" id="JAAITT010000093">
    <property type="protein sequence ID" value="NSJ52674.1"/>
    <property type="molecule type" value="Genomic_DNA"/>
</dbReference>
<reference evidence="4" key="2">
    <citation type="submission" date="2020-02" db="EMBL/GenBank/DDBJ databases">
        <authorList>
            <person name="Littmann E."/>
            <person name="Sorbara M."/>
        </authorList>
    </citation>
    <scope>NUCLEOTIDE SEQUENCE</scope>
    <source>
        <strain evidence="4">MSK.1.17</strain>
    </source>
</reference>
<dbReference type="AlphaFoldDB" id="A0AAW5BXK4"/>
<sequence>MFVGRLRELKKLQSLYNSNQFEFAVFYGRRRVGKTTLINEFIKDKKAVYYMAVEGTRKENLSGLSKALLMTGESARGAEFLDYTNLFNYIDTLCQSQERLIIVIDEYPYLAASYPAISSMLQSHIDQCWKNSKLFLILCGSSLSFMEEQVLGYKSPLYGRRTAQFKIHPFTFFEARRMLLSFSEEAQAILYGITGGIPEYISRIDVDKSLDDNIVDLFFDESGRLFEEPVNLLKQELREPASYHSIISAIASGASRMNDISTKTGLETSGCSNQITSLISLGIIRKEIPITENATSRKTLYQLEDSMFLFWYRFVRPNISSITRGVGLTIYKTLVKPQISDFMRKIFENICLQYLYHPKIYESLPFPVGNVGRWWGNNPVKRRHEEIDIMAIQEPYVLLGECKWKDTPVDMDTVHTLLERSGLFHYPEKYYFFFSKSGFEDSVIDYVKNSRNINLVSYKQICQIGDINE</sequence>
<evidence type="ECO:0000313" key="3">
    <source>
        <dbReference type="EMBL" id="MCG4746590.1"/>
    </source>
</evidence>
<keyword evidence="3" id="KW-0067">ATP-binding</keyword>
<evidence type="ECO:0000313" key="6">
    <source>
        <dbReference type="Proteomes" id="UP001299608"/>
    </source>
</evidence>
<dbReference type="Pfam" id="PF03008">
    <property type="entry name" value="DUF234"/>
    <property type="match status" value="1"/>
</dbReference>
<evidence type="ECO:0000313" key="4">
    <source>
        <dbReference type="EMBL" id="NSJ52674.1"/>
    </source>
</evidence>
<protein>
    <submittedName>
        <fullName evidence="3">ATP-binding protein</fullName>
    </submittedName>
</protein>
<dbReference type="Proteomes" id="UP000669239">
    <property type="component" value="Unassembled WGS sequence"/>
</dbReference>
<dbReference type="Proteomes" id="UP001299608">
    <property type="component" value="Unassembled WGS sequence"/>
</dbReference>
<dbReference type="PANTHER" id="PTHR34704:SF1">
    <property type="entry name" value="ATPASE"/>
    <property type="match status" value="1"/>
</dbReference>
<feature type="domain" description="DUF234" evidence="2">
    <location>
        <begin position="311"/>
        <end position="406"/>
    </location>
</feature>
<dbReference type="GO" id="GO:0005524">
    <property type="term" value="F:ATP binding"/>
    <property type="evidence" value="ECO:0007669"/>
    <property type="project" value="UniProtKB-KW"/>
</dbReference>
<dbReference type="InterPro" id="IPR027417">
    <property type="entry name" value="P-loop_NTPase"/>
</dbReference>